<dbReference type="AlphaFoldDB" id="A0A2T3ZN42"/>
<reference evidence="3 4" key="1">
    <citation type="submission" date="2016-07" db="EMBL/GenBank/DDBJ databases">
        <title>Multiple horizontal gene transfer events from other fungi enriched the ability of initially mycotrophic Trichoderma (Ascomycota) to feed on dead plant biomass.</title>
        <authorList>
            <consortium name="DOE Joint Genome Institute"/>
            <person name="Aerts A."/>
            <person name="Atanasova L."/>
            <person name="Chenthamara K."/>
            <person name="Zhang J."/>
            <person name="Grujic M."/>
            <person name="Henrissat B."/>
            <person name="Kuo A."/>
            <person name="Salamov A."/>
            <person name="Lipzen A."/>
            <person name="Labutti K."/>
            <person name="Barry K."/>
            <person name="Miao Y."/>
            <person name="Rahimi M.J."/>
            <person name="Shen Q."/>
            <person name="Grigoriev I.V."/>
            <person name="Kubicek C.P."/>
            <person name="Druzhinina I.S."/>
        </authorList>
    </citation>
    <scope>NUCLEOTIDE SEQUENCE [LARGE SCALE GENOMIC DNA]</scope>
    <source>
        <strain evidence="3 4">CBS 433.97</strain>
    </source>
</reference>
<feature type="chain" id="PRO_5015699928" evidence="2">
    <location>
        <begin position="25"/>
        <end position="102"/>
    </location>
</feature>
<evidence type="ECO:0000256" key="2">
    <source>
        <dbReference type="SAM" id="SignalP"/>
    </source>
</evidence>
<protein>
    <submittedName>
        <fullName evidence="3">Uncharacterized protein</fullName>
    </submittedName>
</protein>
<gene>
    <name evidence="3" type="ORF">M441DRAFT_52977</name>
</gene>
<name>A0A2T3ZN42_TRIA4</name>
<evidence type="ECO:0000256" key="1">
    <source>
        <dbReference type="SAM" id="MobiDB-lite"/>
    </source>
</evidence>
<sequence>MSALSPRDLVVLVLAAEFIYLGWSKKEREMFFGSNPRIKLERSNPMLLAESSDKPDGRLPAGMSRTTVAGSDPCPPAVLGTIRAHTALLGHDSRLGGLALRV</sequence>
<keyword evidence="4" id="KW-1185">Reference proteome</keyword>
<dbReference type="Proteomes" id="UP000240493">
    <property type="component" value="Unassembled WGS sequence"/>
</dbReference>
<feature type="signal peptide" evidence="2">
    <location>
        <begin position="1"/>
        <end position="24"/>
    </location>
</feature>
<accession>A0A2T3ZN42</accession>
<organism evidence="3 4">
    <name type="scientific">Trichoderma asperellum (strain ATCC 204424 / CBS 433.97 / NBRC 101777)</name>
    <dbReference type="NCBI Taxonomy" id="1042311"/>
    <lineage>
        <taxon>Eukaryota</taxon>
        <taxon>Fungi</taxon>
        <taxon>Dikarya</taxon>
        <taxon>Ascomycota</taxon>
        <taxon>Pezizomycotina</taxon>
        <taxon>Sordariomycetes</taxon>
        <taxon>Hypocreomycetidae</taxon>
        <taxon>Hypocreales</taxon>
        <taxon>Hypocreaceae</taxon>
        <taxon>Trichoderma</taxon>
    </lineage>
</organism>
<feature type="region of interest" description="Disordered" evidence="1">
    <location>
        <begin position="49"/>
        <end position="72"/>
    </location>
</feature>
<dbReference type="EMBL" id="KZ679256">
    <property type="protein sequence ID" value="PTB46219.1"/>
    <property type="molecule type" value="Genomic_DNA"/>
</dbReference>
<keyword evidence="2" id="KW-0732">Signal</keyword>
<evidence type="ECO:0000313" key="3">
    <source>
        <dbReference type="EMBL" id="PTB46219.1"/>
    </source>
</evidence>
<evidence type="ECO:0000313" key="4">
    <source>
        <dbReference type="Proteomes" id="UP000240493"/>
    </source>
</evidence>
<proteinExistence type="predicted"/>